<evidence type="ECO:0000313" key="2">
    <source>
        <dbReference type="EMBL" id="TWT53700.1"/>
    </source>
</evidence>
<sequence>MMKIGRQTRLVRTVPLAILIAIGGWGDPALAQKTEKVNPAFAAPVVDESLPNVLLIGDSISIGYMLATREELKGEANVYRPATNCGPTTQGLSHLDQWLGDTQWDVIHFNFGLHDLKYMNAKGDLAEPNADGVRQQVPLDEYAENLRQIATRLKQTGAVVIWRETTPVPEGSAGRIAGDAVRYNEVARKVIESVGGILVDPMHTFATQNAALQIPANVHYTNQGSKVLAKHVAAIIRNSLAKP</sequence>
<protein>
    <submittedName>
        <fullName evidence="2">GDSL-like Lipase/Acylhydrolase</fullName>
    </submittedName>
</protein>
<feature type="domain" description="SGNH hydrolase-type esterase" evidence="1">
    <location>
        <begin position="56"/>
        <end position="226"/>
    </location>
</feature>
<keyword evidence="3" id="KW-1185">Reference proteome</keyword>
<dbReference type="CDD" id="cd00229">
    <property type="entry name" value="SGNH_hydrolase"/>
    <property type="match status" value="1"/>
</dbReference>
<keyword evidence="2" id="KW-0378">Hydrolase</keyword>
<dbReference type="EMBL" id="SJPI01000001">
    <property type="protein sequence ID" value="TWT53700.1"/>
    <property type="molecule type" value="Genomic_DNA"/>
</dbReference>
<name>A0A5C5WT78_9BACT</name>
<proteinExistence type="predicted"/>
<comment type="caution">
    <text evidence="2">The sequence shown here is derived from an EMBL/GenBank/DDBJ whole genome shotgun (WGS) entry which is preliminary data.</text>
</comment>
<dbReference type="GO" id="GO:0016788">
    <property type="term" value="F:hydrolase activity, acting on ester bonds"/>
    <property type="evidence" value="ECO:0007669"/>
    <property type="project" value="UniProtKB-ARBA"/>
</dbReference>
<gene>
    <name evidence="2" type="ORF">Pla22_13320</name>
</gene>
<dbReference type="RefSeq" id="WP_146513869.1">
    <property type="nucleotide sequence ID" value="NZ_SJPI01000001.1"/>
</dbReference>
<accession>A0A5C5WT78</accession>
<dbReference type="AlphaFoldDB" id="A0A5C5WT78"/>
<dbReference type="InterPro" id="IPR036514">
    <property type="entry name" value="SGNH_hydro_sf"/>
</dbReference>
<evidence type="ECO:0000313" key="3">
    <source>
        <dbReference type="Proteomes" id="UP000316598"/>
    </source>
</evidence>
<dbReference type="Gene3D" id="3.40.50.1110">
    <property type="entry name" value="SGNH hydrolase"/>
    <property type="match status" value="1"/>
</dbReference>
<dbReference type="InterPro" id="IPR013830">
    <property type="entry name" value="SGNH_hydro"/>
</dbReference>
<dbReference type="SUPFAM" id="SSF52266">
    <property type="entry name" value="SGNH hydrolase"/>
    <property type="match status" value="1"/>
</dbReference>
<reference evidence="2 3" key="1">
    <citation type="submission" date="2019-02" db="EMBL/GenBank/DDBJ databases">
        <title>Deep-cultivation of Planctomycetes and their phenomic and genomic characterization uncovers novel biology.</title>
        <authorList>
            <person name="Wiegand S."/>
            <person name="Jogler M."/>
            <person name="Boedeker C."/>
            <person name="Pinto D."/>
            <person name="Vollmers J."/>
            <person name="Rivas-Marin E."/>
            <person name="Kohn T."/>
            <person name="Peeters S.H."/>
            <person name="Heuer A."/>
            <person name="Rast P."/>
            <person name="Oberbeckmann S."/>
            <person name="Bunk B."/>
            <person name="Jeske O."/>
            <person name="Meyerdierks A."/>
            <person name="Storesund J.E."/>
            <person name="Kallscheuer N."/>
            <person name="Luecker S."/>
            <person name="Lage O.M."/>
            <person name="Pohl T."/>
            <person name="Merkel B.J."/>
            <person name="Hornburger P."/>
            <person name="Mueller R.-W."/>
            <person name="Bruemmer F."/>
            <person name="Labrenz M."/>
            <person name="Spormann A.M."/>
            <person name="Op Den Camp H."/>
            <person name="Overmann J."/>
            <person name="Amann R."/>
            <person name="Jetten M.S.M."/>
            <person name="Mascher T."/>
            <person name="Medema M.H."/>
            <person name="Devos D.P."/>
            <person name="Kaster A.-K."/>
            <person name="Ovreas L."/>
            <person name="Rohde M."/>
            <person name="Galperin M.Y."/>
            <person name="Jogler C."/>
        </authorList>
    </citation>
    <scope>NUCLEOTIDE SEQUENCE [LARGE SCALE GENOMIC DNA]</scope>
    <source>
        <strain evidence="2 3">Pla22</strain>
    </source>
</reference>
<evidence type="ECO:0000259" key="1">
    <source>
        <dbReference type="Pfam" id="PF13472"/>
    </source>
</evidence>
<dbReference type="Proteomes" id="UP000316598">
    <property type="component" value="Unassembled WGS sequence"/>
</dbReference>
<dbReference type="OrthoDB" id="9815670at2"/>
<organism evidence="2 3">
    <name type="scientific">Rubripirellula amarantea</name>
    <dbReference type="NCBI Taxonomy" id="2527999"/>
    <lineage>
        <taxon>Bacteria</taxon>
        <taxon>Pseudomonadati</taxon>
        <taxon>Planctomycetota</taxon>
        <taxon>Planctomycetia</taxon>
        <taxon>Pirellulales</taxon>
        <taxon>Pirellulaceae</taxon>
        <taxon>Rubripirellula</taxon>
    </lineage>
</organism>
<dbReference type="Pfam" id="PF13472">
    <property type="entry name" value="Lipase_GDSL_2"/>
    <property type="match status" value="1"/>
</dbReference>